<dbReference type="Proteomes" id="UP000187209">
    <property type="component" value="Unassembled WGS sequence"/>
</dbReference>
<sequence length="236" mass="26867">MSIIIPYATIDKSYIFNTPSVLSTQSGFCKLDDDTFFCYSGHTGSSYLNTAYIFDTKNKNFEEKTSWNHNGYTSGACTLYEQNIYVFGGCIGGSQHAECFKYILNSNSWQKIASIPTASYYNSSIAIGNNIIISGYCLPCTFNYSIEFNKYTPSPSLFSICKNKVVCKGDDRIYVFENDYMNFILINSSTQVADQFLISPVTRYMNNIFFLLFDLNIYKFSLESKSVSLIRRVRLP</sequence>
<dbReference type="InterPro" id="IPR006652">
    <property type="entry name" value="Kelch_1"/>
</dbReference>
<dbReference type="SMART" id="SM00612">
    <property type="entry name" value="Kelch"/>
    <property type="match status" value="2"/>
</dbReference>
<dbReference type="Gene3D" id="2.120.10.80">
    <property type="entry name" value="Kelch-type beta propeller"/>
    <property type="match status" value="1"/>
</dbReference>
<organism evidence="1 2">
    <name type="scientific">Stentor coeruleus</name>
    <dbReference type="NCBI Taxonomy" id="5963"/>
    <lineage>
        <taxon>Eukaryota</taxon>
        <taxon>Sar</taxon>
        <taxon>Alveolata</taxon>
        <taxon>Ciliophora</taxon>
        <taxon>Postciliodesmatophora</taxon>
        <taxon>Heterotrichea</taxon>
        <taxon>Heterotrichida</taxon>
        <taxon>Stentoridae</taxon>
        <taxon>Stentor</taxon>
    </lineage>
</organism>
<reference evidence="1 2" key="1">
    <citation type="submission" date="2016-11" db="EMBL/GenBank/DDBJ databases">
        <title>The macronuclear genome of Stentor coeruleus: a giant cell with tiny introns.</title>
        <authorList>
            <person name="Slabodnick M."/>
            <person name="Ruby J.G."/>
            <person name="Reiff S.B."/>
            <person name="Swart E.C."/>
            <person name="Gosai S."/>
            <person name="Prabakaran S."/>
            <person name="Witkowska E."/>
            <person name="Larue G.E."/>
            <person name="Fisher S."/>
            <person name="Freeman R.M."/>
            <person name="Gunawardena J."/>
            <person name="Chu W."/>
            <person name="Stover N.A."/>
            <person name="Gregory B.D."/>
            <person name="Nowacki M."/>
            <person name="Derisi J."/>
            <person name="Roy S.W."/>
            <person name="Marshall W.F."/>
            <person name="Sood P."/>
        </authorList>
    </citation>
    <scope>NUCLEOTIDE SEQUENCE [LARGE SCALE GENOMIC DNA]</scope>
    <source>
        <strain evidence="1">WM001</strain>
    </source>
</reference>
<dbReference type="SUPFAM" id="SSF117281">
    <property type="entry name" value="Kelch motif"/>
    <property type="match status" value="1"/>
</dbReference>
<evidence type="ECO:0008006" key="3">
    <source>
        <dbReference type="Google" id="ProtNLM"/>
    </source>
</evidence>
<evidence type="ECO:0000313" key="2">
    <source>
        <dbReference type="Proteomes" id="UP000187209"/>
    </source>
</evidence>
<protein>
    <recommendedName>
        <fullName evidence="3">Kelch motif family protein</fullName>
    </recommendedName>
</protein>
<proteinExistence type="predicted"/>
<comment type="caution">
    <text evidence="1">The sequence shown here is derived from an EMBL/GenBank/DDBJ whole genome shotgun (WGS) entry which is preliminary data.</text>
</comment>
<dbReference type="OrthoDB" id="326766at2759"/>
<accession>A0A1R2AWB0</accession>
<evidence type="ECO:0000313" key="1">
    <source>
        <dbReference type="EMBL" id="OMJ68798.1"/>
    </source>
</evidence>
<dbReference type="InterPro" id="IPR015915">
    <property type="entry name" value="Kelch-typ_b-propeller"/>
</dbReference>
<dbReference type="EMBL" id="MPUH01001279">
    <property type="protein sequence ID" value="OMJ68798.1"/>
    <property type="molecule type" value="Genomic_DNA"/>
</dbReference>
<dbReference type="AlphaFoldDB" id="A0A1R2AWB0"/>
<dbReference type="Pfam" id="PF01344">
    <property type="entry name" value="Kelch_1"/>
    <property type="match status" value="1"/>
</dbReference>
<gene>
    <name evidence="1" type="ORF">SteCoe_33638</name>
</gene>
<keyword evidence="2" id="KW-1185">Reference proteome</keyword>
<name>A0A1R2AWB0_9CILI</name>